<evidence type="ECO:0000313" key="6">
    <source>
        <dbReference type="Proteomes" id="UP000789901"/>
    </source>
</evidence>
<feature type="region of interest" description="Disordered" evidence="4">
    <location>
        <begin position="587"/>
        <end position="626"/>
    </location>
</feature>
<feature type="region of interest" description="Disordered" evidence="4">
    <location>
        <begin position="360"/>
        <end position="439"/>
    </location>
</feature>
<dbReference type="InterPro" id="IPR006652">
    <property type="entry name" value="Kelch_1"/>
</dbReference>
<feature type="coiled-coil region" evidence="3">
    <location>
        <begin position="1009"/>
        <end position="1036"/>
    </location>
</feature>
<dbReference type="Proteomes" id="UP000789901">
    <property type="component" value="Unassembled WGS sequence"/>
</dbReference>
<evidence type="ECO:0000313" key="5">
    <source>
        <dbReference type="EMBL" id="CAG8473610.1"/>
    </source>
</evidence>
<dbReference type="SMART" id="SM00612">
    <property type="entry name" value="Kelch"/>
    <property type="match status" value="2"/>
</dbReference>
<evidence type="ECO:0000256" key="3">
    <source>
        <dbReference type="SAM" id="Coils"/>
    </source>
</evidence>
<evidence type="ECO:0000256" key="2">
    <source>
        <dbReference type="ARBA" id="ARBA00022737"/>
    </source>
</evidence>
<dbReference type="Gene3D" id="2.120.10.80">
    <property type="entry name" value="Kelch-type beta propeller"/>
    <property type="match status" value="2"/>
</dbReference>
<feature type="region of interest" description="Disordered" evidence="4">
    <location>
        <begin position="842"/>
        <end position="870"/>
    </location>
</feature>
<accession>A0ABM8VXT3</accession>
<feature type="compositionally biased region" description="Polar residues" evidence="4">
    <location>
        <begin position="587"/>
        <end position="605"/>
    </location>
</feature>
<evidence type="ECO:0000256" key="1">
    <source>
        <dbReference type="ARBA" id="ARBA00022441"/>
    </source>
</evidence>
<proteinExistence type="predicted"/>
<dbReference type="SUPFAM" id="SSF50965">
    <property type="entry name" value="Galactose oxidase, central domain"/>
    <property type="match status" value="2"/>
</dbReference>
<dbReference type="InterPro" id="IPR011043">
    <property type="entry name" value="Gal_Oxase/kelch_b-propeller"/>
</dbReference>
<feature type="region of interest" description="Disordered" evidence="4">
    <location>
        <begin position="711"/>
        <end position="730"/>
    </location>
</feature>
<reference evidence="5 6" key="1">
    <citation type="submission" date="2021-06" db="EMBL/GenBank/DDBJ databases">
        <authorList>
            <person name="Kallberg Y."/>
            <person name="Tangrot J."/>
            <person name="Rosling A."/>
        </authorList>
    </citation>
    <scope>NUCLEOTIDE SEQUENCE [LARGE SCALE GENOMIC DNA]</scope>
    <source>
        <strain evidence="5 6">120-4 pot B 10/14</strain>
    </source>
</reference>
<feature type="coiled-coil region" evidence="3">
    <location>
        <begin position="1136"/>
        <end position="1198"/>
    </location>
</feature>
<name>A0ABM8VXT3_GIGMA</name>
<dbReference type="PANTHER" id="PTHR46647">
    <property type="entry name" value="RAB9 EFFECTOR PROTEIN WITH KELCH MOTIFS"/>
    <property type="match status" value="1"/>
</dbReference>
<feature type="compositionally biased region" description="Basic and acidic residues" evidence="4">
    <location>
        <begin position="716"/>
        <end position="725"/>
    </location>
</feature>
<protein>
    <submittedName>
        <fullName evidence="5">2391_t:CDS:1</fullName>
    </submittedName>
</protein>
<dbReference type="EMBL" id="CAJVQB010000187">
    <property type="protein sequence ID" value="CAG8473610.1"/>
    <property type="molecule type" value="Genomic_DNA"/>
</dbReference>
<feature type="compositionally biased region" description="Low complexity" evidence="4">
    <location>
        <begin position="606"/>
        <end position="624"/>
    </location>
</feature>
<keyword evidence="1" id="KW-0880">Kelch repeat</keyword>
<gene>
    <name evidence="5" type="ORF">GMARGA_LOCUS896</name>
</gene>
<feature type="compositionally biased region" description="Low complexity" evidence="4">
    <location>
        <begin position="404"/>
        <end position="439"/>
    </location>
</feature>
<dbReference type="PANTHER" id="PTHR46647:SF1">
    <property type="entry name" value="RAB9 EFFECTOR PROTEIN WITH KELCH MOTIFS"/>
    <property type="match status" value="1"/>
</dbReference>
<dbReference type="Pfam" id="PF24681">
    <property type="entry name" value="Kelch_KLHDC2_KLHL20_DRC7"/>
    <property type="match status" value="1"/>
</dbReference>
<feature type="compositionally biased region" description="Polar residues" evidence="4">
    <location>
        <begin position="854"/>
        <end position="865"/>
    </location>
</feature>
<organism evidence="5 6">
    <name type="scientific">Gigaspora margarita</name>
    <dbReference type="NCBI Taxonomy" id="4874"/>
    <lineage>
        <taxon>Eukaryota</taxon>
        <taxon>Fungi</taxon>
        <taxon>Fungi incertae sedis</taxon>
        <taxon>Mucoromycota</taxon>
        <taxon>Glomeromycotina</taxon>
        <taxon>Glomeromycetes</taxon>
        <taxon>Diversisporales</taxon>
        <taxon>Gigasporaceae</taxon>
        <taxon>Gigaspora</taxon>
    </lineage>
</organism>
<dbReference type="InterPro" id="IPR015915">
    <property type="entry name" value="Kelch-typ_b-propeller"/>
</dbReference>
<evidence type="ECO:0000256" key="4">
    <source>
        <dbReference type="SAM" id="MobiDB-lite"/>
    </source>
</evidence>
<comment type="caution">
    <text evidence="5">The sequence shown here is derived from an EMBL/GenBank/DDBJ whole genome shotgun (WGS) entry which is preliminary data.</text>
</comment>
<keyword evidence="3" id="KW-0175">Coiled coil</keyword>
<keyword evidence="2" id="KW-0677">Repeat</keyword>
<sequence>MSSPSSKVNNNKTFPWSQRKLNKFNPFPRNGHSVSDTINNEIFFFGGFVNEKATNELFVIDINDLNVVPVTTVSGDIPRPRSHHTQITFENKILGMLNYIIYAYLFGGGSERFGDKLDDNIYIFDTETKYWTKRSLKGRPPNGLIGHSISLIGSNVYMFGGQNGIKHFNEMIIFDLKVLKLQRKRSRLSKFSLNRASTSGSHWNHIISNKNDSSIPSCRSGHTACVYKDKIYIFGGSNGEKCFNDTWCYDTSNSTWSELSCTGFIPVPRERHGAVRIADIIYIFGGVTQEGDVLGDLFALKITSQRWYKFPQMGPSASPRYDLSMIVVENDKIFICGGESKGSIKPDSDGKIYILDTSKIKFPSDTPPSKQQTVHRKQLSSTPPLKMSIQPKENSIAEEEEETTSSSLKSSKTLTHSKQSSLVESFPLPSHSISPRSSSLISLNNHSSKINTQLFHDSSGETVPNQLTLSSSNIEVTSQQQLSSSPLSQSIIEVSEKTISIQSKQQSIEITRPLHPKVESHRIQISQQQRQSYDTFGKVKTKNLGITPPIENDNSKHQVLDANFFQRSPISPVDSDLSTYEIITMNNHETSNQSPNINEFNPSENESISLTTTPLSSSETTKTSRNSLETGVNSKIIISKSKIIGSNNYDLFKDFDTLNNSIENSKTNDLGITILENEEIKTVENHPLYVNYENENSHSFTNSFMSNELSIQSQRDSYERKEKRPNGARPLINKSYIQTNMESSIIQENIELQNLKDINGADSPVSEHTDGSEEINEEINEDRNISPLQEDYSEVTSNTDIMNILPSKILLDNSLKEKHSLIPIPSNSDISNIIPSNLTPDNEISVPVPTPTTGSTYVNDNIDSQTSEDERDSYIIKEAIQNESGIVEFDQREKWFKTELDSAKKLGYKLDLNDEKVISNELDFEQLSKLLDPKSEKYKIMQSIFHMQQKLKKAKENIASQALVASQKIAAAEQAHEAAIQEAAYYKNKIENLVNTLDPKYRTSEVERTMKLEKQLTQVLKENIQLQNQYEEYYQKSINESSFQESSSIKPHTNFEDNFTIVRNPQNPISRKLADLRTRIISTDTLLDENNLQLNQVSNEITKYHQDAENSRMRFSQLHESLEQHYTIFEQINNAITTTNERTNELENLLRKSRKEKTKLENKVAALRLDLEIKEEELNQETDRADKIETLLNNEQKEGKILRSMLQESMKELLNISLWK</sequence>
<keyword evidence="6" id="KW-1185">Reference proteome</keyword>
<dbReference type="InterPro" id="IPR052124">
    <property type="entry name" value="Rab9_kelch_effector"/>
</dbReference>